<dbReference type="KEGG" id="nte:NEUTE1DRAFT46311"/>
<reference evidence="2" key="1">
    <citation type="journal article" date="2011" name="Genetics">
        <title>Massive changes in genome architecture accompany the transition to self-fertility in the filamentous fungus Neurospora tetrasperma.</title>
        <authorList>
            <person name="Ellison C.E."/>
            <person name="Stajich J.E."/>
            <person name="Jacobson D.J."/>
            <person name="Natvig D.O."/>
            <person name="Lapidus A."/>
            <person name="Foster B."/>
            <person name="Aerts A."/>
            <person name="Riley R."/>
            <person name="Lindquist E.A."/>
            <person name="Grigoriev I.V."/>
            <person name="Taylor J.W."/>
        </authorList>
    </citation>
    <scope>NUCLEOTIDE SEQUENCE [LARGE SCALE GENOMIC DNA]</scope>
    <source>
        <strain evidence="2">FGSC 2508 / P0657</strain>
    </source>
</reference>
<evidence type="ECO:0000313" key="1">
    <source>
        <dbReference type="EMBL" id="EGO55939.1"/>
    </source>
</evidence>
<dbReference type="HOGENOM" id="CLU_076960_0_0_1"/>
<organism evidence="1 2">
    <name type="scientific">Neurospora tetrasperma (strain FGSC 2508 / ATCC MYA-4615 / P0657)</name>
    <dbReference type="NCBI Taxonomy" id="510951"/>
    <lineage>
        <taxon>Eukaryota</taxon>
        <taxon>Fungi</taxon>
        <taxon>Dikarya</taxon>
        <taxon>Ascomycota</taxon>
        <taxon>Pezizomycotina</taxon>
        <taxon>Sordariomycetes</taxon>
        <taxon>Sordariomycetidae</taxon>
        <taxon>Sordariales</taxon>
        <taxon>Sordariaceae</taxon>
        <taxon>Neurospora</taxon>
    </lineage>
</organism>
<evidence type="ECO:0000313" key="2">
    <source>
        <dbReference type="Proteomes" id="UP000008065"/>
    </source>
</evidence>
<sequence length="273" mass="31380">MPGTRRYPPERIRYATYIWPADWQPAETTSTSASTSITSSDHYNLQQQQQQQQICACCIPSSYYYVPPSPEAFQRHRFVLSRCEQLDPSLLHRHGYSQLISDATSVVLWAIWTHLVYDAELVYMSVDYFCWLKKKTVPTEPFPFTSHPPTKTGPPYSDVVQYFLCRADGLQCLEGIFATSMNEFMNCSNRYHTRWKMQHAIQNIFNGGQVSYGGNCVCGLGLPLVASCACLEVPWPVMTCRTRDMEPVVMVRVEERTKWKKKKKVKESGCLVM</sequence>
<proteinExistence type="predicted"/>
<protein>
    <submittedName>
        <fullName evidence="1">Uncharacterized protein</fullName>
    </submittedName>
</protein>
<name>F8MSQ3_NEUT8</name>
<dbReference type="GeneID" id="20828032"/>
<gene>
    <name evidence="1" type="ORF">NEUTE1DRAFT_46311</name>
</gene>
<dbReference type="OrthoDB" id="10404717at2759"/>
<accession>F8MSQ3</accession>
<dbReference type="EMBL" id="GL891306">
    <property type="protein sequence ID" value="EGO55939.1"/>
    <property type="molecule type" value="Genomic_DNA"/>
</dbReference>
<dbReference type="VEuPathDB" id="FungiDB:NEUTE1DRAFT_46311"/>
<dbReference type="Proteomes" id="UP000008065">
    <property type="component" value="Unassembled WGS sequence"/>
</dbReference>
<dbReference type="AlphaFoldDB" id="F8MSQ3"/>
<dbReference type="RefSeq" id="XP_009852722.1">
    <property type="nucleotide sequence ID" value="XM_009854420.1"/>
</dbReference>
<keyword evidence="2" id="KW-1185">Reference proteome</keyword>